<dbReference type="GO" id="GO:0006508">
    <property type="term" value="P:proteolysis"/>
    <property type="evidence" value="ECO:0007669"/>
    <property type="project" value="UniProtKB-KW"/>
</dbReference>
<evidence type="ECO:0000256" key="5">
    <source>
        <dbReference type="ARBA" id="ARBA00022692"/>
    </source>
</evidence>
<dbReference type="CDD" id="cd23081">
    <property type="entry name" value="cpPDZ_EcRseP-like"/>
    <property type="match status" value="1"/>
</dbReference>
<gene>
    <name evidence="13" type="primary">rseP</name>
    <name evidence="13" type="ORF">FN960_11595</name>
</gene>
<comment type="cofactor">
    <cofactor evidence="1 11">
        <name>Zn(2+)</name>
        <dbReference type="ChEBI" id="CHEBI:29105"/>
    </cofactor>
</comment>
<dbReference type="PANTHER" id="PTHR42837:SF2">
    <property type="entry name" value="MEMBRANE METALLOPROTEASE ARASP2, CHLOROPLASTIC-RELATED"/>
    <property type="match status" value="1"/>
</dbReference>
<dbReference type="EMBL" id="VLXZ01000006">
    <property type="protein sequence ID" value="TSB46440.1"/>
    <property type="molecule type" value="Genomic_DNA"/>
</dbReference>
<feature type="domain" description="PDZ" evidence="12">
    <location>
        <begin position="182"/>
        <end position="254"/>
    </location>
</feature>
<evidence type="ECO:0000256" key="3">
    <source>
        <dbReference type="ARBA" id="ARBA00007931"/>
    </source>
</evidence>
<dbReference type="GO" id="GO:0004222">
    <property type="term" value="F:metalloendopeptidase activity"/>
    <property type="evidence" value="ECO:0007669"/>
    <property type="project" value="InterPro"/>
</dbReference>
<reference evidence="13 14" key="1">
    <citation type="submission" date="2019-07" db="EMBL/GenBank/DDBJ databases">
        <authorList>
            <person name="Park Y.J."/>
            <person name="Jeong S.E."/>
            <person name="Jung H.S."/>
        </authorList>
    </citation>
    <scope>NUCLEOTIDE SEQUENCE [LARGE SCALE GENOMIC DNA]</scope>
    <source>
        <strain evidence="14">P16(2019)</strain>
    </source>
</reference>
<dbReference type="InterPro" id="IPR004387">
    <property type="entry name" value="Pept_M50_Zn"/>
</dbReference>
<dbReference type="RefSeq" id="WP_143848887.1">
    <property type="nucleotide sequence ID" value="NZ_VLXZ01000006.1"/>
</dbReference>
<keyword evidence="7 11" id="KW-0862">Zinc</keyword>
<feature type="transmembrane region" description="Helical" evidence="11">
    <location>
        <begin position="168"/>
        <end position="192"/>
    </location>
</feature>
<keyword evidence="5 11" id="KW-0812">Transmembrane</keyword>
<keyword evidence="6 11" id="KW-0378">Hydrolase</keyword>
<dbReference type="Proteomes" id="UP000318521">
    <property type="component" value="Unassembled WGS sequence"/>
</dbReference>
<evidence type="ECO:0000313" key="13">
    <source>
        <dbReference type="EMBL" id="TSB46440.1"/>
    </source>
</evidence>
<evidence type="ECO:0000256" key="10">
    <source>
        <dbReference type="ARBA" id="ARBA00023136"/>
    </source>
</evidence>
<dbReference type="CDD" id="cd06163">
    <property type="entry name" value="S2P-M50_PDZ_RseP-like"/>
    <property type="match status" value="1"/>
</dbReference>
<evidence type="ECO:0000256" key="2">
    <source>
        <dbReference type="ARBA" id="ARBA00004141"/>
    </source>
</evidence>
<keyword evidence="11" id="KW-0479">Metal-binding</keyword>
<feature type="transmembrane region" description="Helical" evidence="11">
    <location>
        <begin position="388"/>
        <end position="407"/>
    </location>
</feature>
<comment type="subcellular location">
    <subcellularLocation>
        <location evidence="2">Membrane</location>
        <topology evidence="2">Multi-pass membrane protein</topology>
    </subcellularLocation>
</comment>
<dbReference type="GO" id="GO:0016020">
    <property type="term" value="C:membrane"/>
    <property type="evidence" value="ECO:0007669"/>
    <property type="project" value="UniProtKB-SubCell"/>
</dbReference>
<dbReference type="AlphaFoldDB" id="A0A553ZYC1"/>
<dbReference type="OrthoDB" id="9782003at2"/>
<evidence type="ECO:0000256" key="1">
    <source>
        <dbReference type="ARBA" id="ARBA00001947"/>
    </source>
</evidence>
<dbReference type="SMART" id="SM00228">
    <property type="entry name" value="PDZ"/>
    <property type="match status" value="1"/>
</dbReference>
<evidence type="ECO:0000256" key="7">
    <source>
        <dbReference type="ARBA" id="ARBA00022833"/>
    </source>
</evidence>
<evidence type="ECO:0000256" key="4">
    <source>
        <dbReference type="ARBA" id="ARBA00022670"/>
    </source>
</evidence>
<dbReference type="PANTHER" id="PTHR42837">
    <property type="entry name" value="REGULATOR OF SIGMA-E PROTEASE RSEP"/>
    <property type="match status" value="1"/>
</dbReference>
<dbReference type="GO" id="GO:0046872">
    <property type="term" value="F:metal ion binding"/>
    <property type="evidence" value="ECO:0007669"/>
    <property type="project" value="UniProtKB-KW"/>
</dbReference>
<evidence type="ECO:0000313" key="14">
    <source>
        <dbReference type="Proteomes" id="UP000318521"/>
    </source>
</evidence>
<evidence type="ECO:0000256" key="6">
    <source>
        <dbReference type="ARBA" id="ARBA00022801"/>
    </source>
</evidence>
<evidence type="ECO:0000256" key="9">
    <source>
        <dbReference type="ARBA" id="ARBA00023049"/>
    </source>
</evidence>
<keyword evidence="8 11" id="KW-1133">Transmembrane helix</keyword>
<dbReference type="Pfam" id="PF02163">
    <property type="entry name" value="Peptidase_M50"/>
    <property type="match status" value="1"/>
</dbReference>
<evidence type="ECO:0000259" key="12">
    <source>
        <dbReference type="SMART" id="SM00228"/>
    </source>
</evidence>
<dbReference type="EC" id="3.4.24.-" evidence="11"/>
<feature type="transmembrane region" description="Helical" evidence="11">
    <location>
        <begin position="337"/>
        <end position="359"/>
    </location>
</feature>
<dbReference type="InterPro" id="IPR001478">
    <property type="entry name" value="PDZ"/>
</dbReference>
<feature type="transmembrane region" description="Helical" evidence="11">
    <location>
        <begin position="6"/>
        <end position="25"/>
    </location>
</feature>
<protein>
    <recommendedName>
        <fullName evidence="11">Zinc metalloprotease</fullName>
        <ecNumber evidence="11">3.4.24.-</ecNumber>
    </recommendedName>
</protein>
<organism evidence="13 14">
    <name type="scientific">Alkalicoccobacillus porphyridii</name>
    <dbReference type="NCBI Taxonomy" id="2597270"/>
    <lineage>
        <taxon>Bacteria</taxon>
        <taxon>Bacillati</taxon>
        <taxon>Bacillota</taxon>
        <taxon>Bacilli</taxon>
        <taxon>Bacillales</taxon>
        <taxon>Bacillaceae</taxon>
        <taxon>Alkalicoccobacillus</taxon>
    </lineage>
</organism>
<evidence type="ECO:0000256" key="11">
    <source>
        <dbReference type="RuleBase" id="RU362031"/>
    </source>
</evidence>
<keyword evidence="14" id="KW-1185">Reference proteome</keyword>
<dbReference type="InterPro" id="IPR008915">
    <property type="entry name" value="Peptidase_M50"/>
</dbReference>
<comment type="caution">
    <text evidence="13">The sequence shown here is derived from an EMBL/GenBank/DDBJ whole genome shotgun (WGS) entry which is preliminary data.</text>
</comment>
<proteinExistence type="inferred from homology"/>
<dbReference type="SUPFAM" id="SSF50156">
    <property type="entry name" value="PDZ domain-like"/>
    <property type="match status" value="1"/>
</dbReference>
<keyword evidence="4 13" id="KW-0645">Protease</keyword>
<sequence>MNTLLSFLVIFSVLVFVHEWGHLYFAQRAGILCREFAIGMGPKLFSFKRDETIYTVRLLPIGGFVRMAGEDPEQVSIKPGYEIGLVLNDEEKVTKIYVNNKSKHPEAQVVQVEYIDLEKDLVIEAFDDEGERVVYHVHERADVIQDEVPNQIAPLNRQFGSKSVGKRAMAIFAGPLMNFVLGFILFVVVAGIQGVNTNQVSFVAEGSGADAAGVQAGDVIQSINGNETNSWRAVRKNIEAHPDSTLSLTIEREGSIVEVDAETASVDLGPEQIGQLGVGPTSERTFTGAIMQGFIQPYDLAISIFKTLGTIITGQFSLDYIAGPVGIYNITGEAASMGIITLVTFAALLSINLGIINLLPIPAMDGGRLIFLGYEAVRGKPIDPQKEGMIQFVGFAFLMLLMIVVTWNDISKLFM</sequence>
<keyword evidence="9 11" id="KW-0482">Metalloprotease</keyword>
<dbReference type="Gene3D" id="2.30.42.10">
    <property type="match status" value="1"/>
</dbReference>
<comment type="similarity">
    <text evidence="3 11">Belongs to the peptidase M50B family.</text>
</comment>
<dbReference type="InterPro" id="IPR036034">
    <property type="entry name" value="PDZ_sf"/>
</dbReference>
<evidence type="ECO:0000256" key="8">
    <source>
        <dbReference type="ARBA" id="ARBA00022989"/>
    </source>
</evidence>
<dbReference type="InterPro" id="IPR041489">
    <property type="entry name" value="PDZ_6"/>
</dbReference>
<keyword evidence="10 11" id="KW-0472">Membrane</keyword>
<dbReference type="Pfam" id="PF17820">
    <property type="entry name" value="PDZ_6"/>
    <property type="match status" value="1"/>
</dbReference>
<name>A0A553ZYC1_9BACI</name>
<dbReference type="NCBIfam" id="TIGR00054">
    <property type="entry name" value="RIP metalloprotease RseP"/>
    <property type="match status" value="1"/>
</dbReference>
<accession>A0A553ZYC1</accession>